<sequence>MEILSTLTVLQKIISLSLSFLPNTHTFFLQSTLDHLLHSFKMSSKLPMELWEKIWESLNVPDRVMVQRVCKDWHGYSIASKRLWKDMLHIRDDQSVNADTKLDYSILKQITGWTDDMHFDQLSITLRCDTAQQSNASFNFLEMLPSTEVRDLVLGSGEIGNDSQLSNWTRLYGVRMEKIQQCMNMRSLIMNLPAGSMPRLATKVNVTPTPLEILSISMKREHYHGPFVQELQGIRIASSFQESDAIRQVVKGARAIDLIESQDQICDRFTISFLGLAASTLEYLTINIVSATAFEPSLLPSETTIIHFPNLRFFALEADDLRKDAVKFNCPNLQSLQVSHVPNLEIFKPCPPLQSLYIKGKPNDESEYWKFLELIPNENLRNMFVRTSPYLFCTIVNQVHNKSALPNLQKLVVIGPIPSLSEQAILALYGPSSSIKHKLRKLIWQCVGMSREDENKEKNGLEFILKYVAEKFIRYNVNPDFPDLATYQFSPTILEEFAEYRNVMEKRKLFFDGNVIRKDFLFSRSTTSQT</sequence>
<accession>A0A316VGP0</accession>
<protein>
    <recommendedName>
        <fullName evidence="1">F-box domain-containing protein</fullName>
    </recommendedName>
</protein>
<dbReference type="CDD" id="cd09917">
    <property type="entry name" value="F-box_SF"/>
    <property type="match status" value="1"/>
</dbReference>
<dbReference type="RefSeq" id="XP_025354967.1">
    <property type="nucleotide sequence ID" value="XM_025502201.1"/>
</dbReference>
<dbReference type="EMBL" id="KZ819603">
    <property type="protein sequence ID" value="PWN34665.1"/>
    <property type="molecule type" value="Genomic_DNA"/>
</dbReference>
<reference evidence="2 3" key="1">
    <citation type="journal article" date="2018" name="Mol. Biol. Evol.">
        <title>Broad Genomic Sampling Reveals a Smut Pathogenic Ancestry of the Fungal Clade Ustilaginomycotina.</title>
        <authorList>
            <person name="Kijpornyongpan T."/>
            <person name="Mondo S.J."/>
            <person name="Barry K."/>
            <person name="Sandor L."/>
            <person name="Lee J."/>
            <person name="Lipzen A."/>
            <person name="Pangilinan J."/>
            <person name="LaButti K."/>
            <person name="Hainaut M."/>
            <person name="Henrissat B."/>
            <person name="Grigoriev I.V."/>
            <person name="Spatafora J.W."/>
            <person name="Aime M.C."/>
        </authorList>
    </citation>
    <scope>NUCLEOTIDE SEQUENCE [LARGE SCALE GENOMIC DNA]</scope>
    <source>
        <strain evidence="2 3">MCA 3882</strain>
    </source>
</reference>
<dbReference type="InterPro" id="IPR036047">
    <property type="entry name" value="F-box-like_dom_sf"/>
</dbReference>
<dbReference type="SUPFAM" id="SSF52047">
    <property type="entry name" value="RNI-like"/>
    <property type="match status" value="1"/>
</dbReference>
<dbReference type="GeneID" id="37023982"/>
<evidence type="ECO:0000259" key="1">
    <source>
        <dbReference type="PROSITE" id="PS50181"/>
    </source>
</evidence>
<dbReference type="Gene3D" id="1.20.1280.50">
    <property type="match status" value="1"/>
</dbReference>
<evidence type="ECO:0000313" key="3">
    <source>
        <dbReference type="Proteomes" id="UP000245771"/>
    </source>
</evidence>
<gene>
    <name evidence="2" type="ORF">FA14DRAFT_32685</name>
</gene>
<dbReference type="Proteomes" id="UP000245771">
    <property type="component" value="Unassembled WGS sequence"/>
</dbReference>
<dbReference type="SUPFAM" id="SSF81383">
    <property type="entry name" value="F-box domain"/>
    <property type="match status" value="1"/>
</dbReference>
<dbReference type="InParanoid" id="A0A316VGP0"/>
<evidence type="ECO:0000313" key="2">
    <source>
        <dbReference type="EMBL" id="PWN34665.1"/>
    </source>
</evidence>
<dbReference type="InterPro" id="IPR001810">
    <property type="entry name" value="F-box_dom"/>
</dbReference>
<feature type="domain" description="F-box" evidence="1">
    <location>
        <begin position="40"/>
        <end position="87"/>
    </location>
</feature>
<keyword evidence="3" id="KW-1185">Reference proteome</keyword>
<dbReference type="AlphaFoldDB" id="A0A316VGP0"/>
<proteinExistence type="predicted"/>
<name>A0A316VGP0_9BASI</name>
<organism evidence="2 3">
    <name type="scientific">Meira miltonrushii</name>
    <dbReference type="NCBI Taxonomy" id="1280837"/>
    <lineage>
        <taxon>Eukaryota</taxon>
        <taxon>Fungi</taxon>
        <taxon>Dikarya</taxon>
        <taxon>Basidiomycota</taxon>
        <taxon>Ustilaginomycotina</taxon>
        <taxon>Exobasidiomycetes</taxon>
        <taxon>Exobasidiales</taxon>
        <taxon>Brachybasidiaceae</taxon>
        <taxon>Meira</taxon>
    </lineage>
</organism>
<dbReference type="PROSITE" id="PS50181">
    <property type="entry name" value="FBOX"/>
    <property type="match status" value="1"/>
</dbReference>